<reference evidence="2" key="1">
    <citation type="submission" date="2023-08" db="EMBL/GenBank/DDBJ databases">
        <authorList>
            <person name="Chen Y."/>
            <person name="Shah S."/>
            <person name="Dougan E. K."/>
            <person name="Thang M."/>
            <person name="Chan C."/>
        </authorList>
    </citation>
    <scope>NUCLEOTIDE SEQUENCE</scope>
</reference>
<organism evidence="2 3">
    <name type="scientific">Effrenium voratum</name>
    <dbReference type="NCBI Taxonomy" id="2562239"/>
    <lineage>
        <taxon>Eukaryota</taxon>
        <taxon>Sar</taxon>
        <taxon>Alveolata</taxon>
        <taxon>Dinophyceae</taxon>
        <taxon>Suessiales</taxon>
        <taxon>Symbiodiniaceae</taxon>
        <taxon>Effrenium</taxon>
    </lineage>
</organism>
<evidence type="ECO:0000256" key="1">
    <source>
        <dbReference type="SAM" id="MobiDB-lite"/>
    </source>
</evidence>
<dbReference type="EMBL" id="CAUJNA010003705">
    <property type="protein sequence ID" value="CAJ1408170.1"/>
    <property type="molecule type" value="Genomic_DNA"/>
</dbReference>
<protein>
    <submittedName>
        <fullName evidence="2">Uncharacterized protein</fullName>
    </submittedName>
</protein>
<dbReference type="AlphaFoldDB" id="A0AA36ND80"/>
<proteinExistence type="predicted"/>
<name>A0AA36ND80_9DINO</name>
<accession>A0AA36ND80</accession>
<comment type="caution">
    <text evidence="2">The sequence shown here is derived from an EMBL/GenBank/DDBJ whole genome shotgun (WGS) entry which is preliminary data.</text>
</comment>
<dbReference type="Proteomes" id="UP001178507">
    <property type="component" value="Unassembled WGS sequence"/>
</dbReference>
<evidence type="ECO:0000313" key="3">
    <source>
        <dbReference type="Proteomes" id="UP001178507"/>
    </source>
</evidence>
<gene>
    <name evidence="2" type="ORF">EVOR1521_LOCUS29673</name>
</gene>
<feature type="region of interest" description="Disordered" evidence="1">
    <location>
        <begin position="142"/>
        <end position="177"/>
    </location>
</feature>
<keyword evidence="3" id="KW-1185">Reference proteome</keyword>
<feature type="compositionally biased region" description="Basic and acidic residues" evidence="1">
    <location>
        <begin position="166"/>
        <end position="177"/>
    </location>
</feature>
<sequence length="177" mass="20000">MPLPPLAAEMAAGRALEIEMAMDPFEDGNVVVQNAFCFCFEGCIPEMNTGGCACRQVLLCCEMDCCLKQNTMMLDWGFWNVRFQTKSLVKSQMQCCCCVSGFALPPDEQVPLMCVMCWVDLFPKFGAVMRISDLRQKEKPLEPEELNEVEPIELPTVMEPPTPKVMEVEPLEKETRM</sequence>
<evidence type="ECO:0000313" key="2">
    <source>
        <dbReference type="EMBL" id="CAJ1408170.1"/>
    </source>
</evidence>